<evidence type="ECO:0000313" key="3">
    <source>
        <dbReference type="Proteomes" id="UP001066276"/>
    </source>
</evidence>
<feature type="compositionally biased region" description="Polar residues" evidence="1">
    <location>
        <begin position="15"/>
        <end position="24"/>
    </location>
</feature>
<comment type="caution">
    <text evidence="2">The sequence shown here is derived from an EMBL/GenBank/DDBJ whole genome shotgun (WGS) entry which is preliminary data.</text>
</comment>
<gene>
    <name evidence="2" type="ORF">NDU88_003592</name>
</gene>
<evidence type="ECO:0000256" key="1">
    <source>
        <dbReference type="SAM" id="MobiDB-lite"/>
    </source>
</evidence>
<feature type="region of interest" description="Disordered" evidence="1">
    <location>
        <begin position="1"/>
        <end position="64"/>
    </location>
</feature>
<sequence>MHVAGSPPVFFQFCRPQNRQQSPQRAREPQGESRRQSSMGGHNKPTFRHVAEPQGVPPLQSRVGGATACTLSGIDESRRICQEGGHRRLARAAGHKEAWRRAIPTLEGQRPCAHTDAPQAQESATSFLRRGVHRREASEPRRDEDVGGGALVWVFLLYSSPLRECPFPALNRSYKPSATSRSFLPQKEW</sequence>
<organism evidence="2 3">
    <name type="scientific">Pleurodeles waltl</name>
    <name type="common">Iberian ribbed newt</name>
    <dbReference type="NCBI Taxonomy" id="8319"/>
    <lineage>
        <taxon>Eukaryota</taxon>
        <taxon>Metazoa</taxon>
        <taxon>Chordata</taxon>
        <taxon>Craniata</taxon>
        <taxon>Vertebrata</taxon>
        <taxon>Euteleostomi</taxon>
        <taxon>Amphibia</taxon>
        <taxon>Batrachia</taxon>
        <taxon>Caudata</taxon>
        <taxon>Salamandroidea</taxon>
        <taxon>Salamandridae</taxon>
        <taxon>Pleurodelinae</taxon>
        <taxon>Pleurodeles</taxon>
    </lineage>
</organism>
<name>A0AAV7MUQ9_PLEWA</name>
<evidence type="ECO:0000313" key="2">
    <source>
        <dbReference type="EMBL" id="KAJ1106189.1"/>
    </source>
</evidence>
<dbReference type="AlphaFoldDB" id="A0AAV7MUQ9"/>
<feature type="compositionally biased region" description="Polar residues" evidence="1">
    <location>
        <begin position="174"/>
        <end position="183"/>
    </location>
</feature>
<proteinExistence type="predicted"/>
<feature type="compositionally biased region" description="Basic and acidic residues" evidence="1">
    <location>
        <begin position="25"/>
        <end position="35"/>
    </location>
</feature>
<protein>
    <submittedName>
        <fullName evidence="2">Uncharacterized protein</fullName>
    </submittedName>
</protein>
<keyword evidence="3" id="KW-1185">Reference proteome</keyword>
<feature type="region of interest" description="Disordered" evidence="1">
    <location>
        <begin position="167"/>
        <end position="189"/>
    </location>
</feature>
<feature type="region of interest" description="Disordered" evidence="1">
    <location>
        <begin position="107"/>
        <end position="144"/>
    </location>
</feature>
<dbReference type="Proteomes" id="UP001066276">
    <property type="component" value="Chromosome 9"/>
</dbReference>
<accession>A0AAV7MUQ9</accession>
<dbReference type="EMBL" id="JANPWB010000013">
    <property type="protein sequence ID" value="KAJ1106189.1"/>
    <property type="molecule type" value="Genomic_DNA"/>
</dbReference>
<reference evidence="2" key="1">
    <citation type="journal article" date="2022" name="bioRxiv">
        <title>Sequencing and chromosome-scale assembly of the giantPleurodeles waltlgenome.</title>
        <authorList>
            <person name="Brown T."/>
            <person name="Elewa A."/>
            <person name="Iarovenko S."/>
            <person name="Subramanian E."/>
            <person name="Araus A.J."/>
            <person name="Petzold A."/>
            <person name="Susuki M."/>
            <person name="Suzuki K.-i.T."/>
            <person name="Hayashi T."/>
            <person name="Toyoda A."/>
            <person name="Oliveira C."/>
            <person name="Osipova E."/>
            <person name="Leigh N.D."/>
            <person name="Simon A."/>
            <person name="Yun M.H."/>
        </authorList>
    </citation>
    <scope>NUCLEOTIDE SEQUENCE</scope>
    <source>
        <strain evidence="2">20211129_DDA</strain>
        <tissue evidence="2">Liver</tissue>
    </source>
</reference>
<feature type="compositionally biased region" description="Basic and acidic residues" evidence="1">
    <location>
        <begin position="134"/>
        <end position="144"/>
    </location>
</feature>